<dbReference type="PANTHER" id="PTHR45662">
    <property type="entry name" value="PHOSPHATIDYLINOSITIDE PHOSPHATASE SAC1"/>
    <property type="match status" value="1"/>
</dbReference>
<keyword evidence="3 6" id="KW-1133">Transmembrane helix</keyword>
<dbReference type="Proteomes" id="UP000593566">
    <property type="component" value="Unassembled WGS sequence"/>
</dbReference>
<dbReference type="PROSITE" id="PS51791">
    <property type="entry name" value="HSAC2"/>
    <property type="match status" value="1"/>
</dbReference>
<reference evidence="9 10" key="1">
    <citation type="journal article" date="2020" name="Genomics">
        <title>Complete, high-quality genomes from long-read metagenomic sequencing of two wolf lichen thalli reveals enigmatic genome architecture.</title>
        <authorList>
            <person name="McKenzie S.K."/>
            <person name="Walston R.F."/>
            <person name="Allen J.L."/>
        </authorList>
    </citation>
    <scope>NUCLEOTIDE SEQUENCE [LARGE SCALE GENOMIC DNA]</scope>
    <source>
        <strain evidence="9">WasteWater1</strain>
    </source>
</reference>
<dbReference type="GeneID" id="59334900"/>
<evidence type="ECO:0000259" key="7">
    <source>
        <dbReference type="PROSITE" id="PS50275"/>
    </source>
</evidence>
<proteinExistence type="predicted"/>
<protein>
    <submittedName>
        <fullName evidence="9">Uncharacterized protein</fullName>
    </submittedName>
</protein>
<dbReference type="GO" id="GO:0016020">
    <property type="term" value="C:membrane"/>
    <property type="evidence" value="ECO:0007669"/>
    <property type="project" value="UniProtKB-SubCell"/>
</dbReference>
<gene>
    <name evidence="9" type="ORF">HO133_006499</name>
</gene>
<feature type="transmembrane region" description="Helical" evidence="6">
    <location>
        <begin position="255"/>
        <end position="273"/>
    </location>
</feature>
<feature type="transmembrane region" description="Helical" evidence="6">
    <location>
        <begin position="6"/>
        <end position="26"/>
    </location>
</feature>
<dbReference type="PANTHER" id="PTHR45662:SF7">
    <property type="entry name" value="SACI DOMAIN PROTEIN (AFU_ORTHOLOGUE AFUA_1G15890)"/>
    <property type="match status" value="1"/>
</dbReference>
<feature type="transmembrane region" description="Helical" evidence="6">
    <location>
        <begin position="67"/>
        <end position="97"/>
    </location>
</feature>
<dbReference type="Pfam" id="PF02383">
    <property type="entry name" value="Syja_N"/>
    <property type="match status" value="1"/>
</dbReference>
<organism evidence="9 10">
    <name type="scientific">Letharia lupina</name>
    <dbReference type="NCBI Taxonomy" id="560253"/>
    <lineage>
        <taxon>Eukaryota</taxon>
        <taxon>Fungi</taxon>
        <taxon>Dikarya</taxon>
        <taxon>Ascomycota</taxon>
        <taxon>Pezizomycotina</taxon>
        <taxon>Lecanoromycetes</taxon>
        <taxon>OSLEUM clade</taxon>
        <taxon>Lecanoromycetidae</taxon>
        <taxon>Lecanorales</taxon>
        <taxon>Lecanorineae</taxon>
        <taxon>Parmeliaceae</taxon>
        <taxon>Letharia</taxon>
    </lineage>
</organism>
<dbReference type="GO" id="GO:0043812">
    <property type="term" value="F:phosphatidylinositol-4-phosphate phosphatase activity"/>
    <property type="evidence" value="ECO:0007669"/>
    <property type="project" value="TreeGrafter"/>
</dbReference>
<keyword evidence="2 6" id="KW-0812">Transmembrane</keyword>
<keyword evidence="4 6" id="KW-0472">Membrane</keyword>
<evidence type="ECO:0000313" key="9">
    <source>
        <dbReference type="EMBL" id="KAF6218087.1"/>
    </source>
</evidence>
<dbReference type="InterPro" id="IPR022158">
    <property type="entry name" value="Inositol_phosphatase"/>
</dbReference>
<dbReference type="PROSITE" id="PS50275">
    <property type="entry name" value="SAC"/>
    <property type="match status" value="1"/>
</dbReference>
<name>A0A8H6C6X3_9LECA</name>
<dbReference type="InterPro" id="IPR034753">
    <property type="entry name" value="hSac2"/>
</dbReference>
<evidence type="ECO:0000256" key="2">
    <source>
        <dbReference type="ARBA" id="ARBA00022692"/>
    </source>
</evidence>
<dbReference type="Pfam" id="PF12456">
    <property type="entry name" value="hSac2"/>
    <property type="match status" value="1"/>
</dbReference>
<feature type="region of interest" description="Disordered" evidence="5">
    <location>
        <begin position="505"/>
        <end position="569"/>
    </location>
</feature>
<feature type="domain" description="SAC" evidence="7">
    <location>
        <begin position="679"/>
        <end position="1026"/>
    </location>
</feature>
<feature type="transmembrane region" description="Helical" evidence="6">
    <location>
        <begin position="223"/>
        <end position="243"/>
    </location>
</feature>
<evidence type="ECO:0000256" key="4">
    <source>
        <dbReference type="ARBA" id="ARBA00023136"/>
    </source>
</evidence>
<comment type="subcellular location">
    <subcellularLocation>
        <location evidence="1">Membrane</location>
        <topology evidence="1">Multi-pass membrane protein</topology>
    </subcellularLocation>
</comment>
<feature type="transmembrane region" description="Helical" evidence="6">
    <location>
        <begin position="154"/>
        <end position="174"/>
    </location>
</feature>
<evidence type="ECO:0000256" key="1">
    <source>
        <dbReference type="ARBA" id="ARBA00004141"/>
    </source>
</evidence>
<dbReference type="GO" id="GO:0015095">
    <property type="term" value="F:magnesium ion transmembrane transporter activity"/>
    <property type="evidence" value="ECO:0007669"/>
    <property type="project" value="InterPro"/>
</dbReference>
<feature type="transmembrane region" description="Helical" evidence="6">
    <location>
        <begin position="117"/>
        <end position="142"/>
    </location>
</feature>
<dbReference type="InterPro" id="IPR002013">
    <property type="entry name" value="SAC_dom"/>
</dbReference>
<evidence type="ECO:0000313" key="10">
    <source>
        <dbReference type="Proteomes" id="UP000593566"/>
    </source>
</evidence>
<feature type="domain" description="HSac2" evidence="8">
    <location>
        <begin position="1096"/>
        <end position="1244"/>
    </location>
</feature>
<evidence type="ECO:0000256" key="3">
    <source>
        <dbReference type="ARBA" id="ARBA00022989"/>
    </source>
</evidence>
<dbReference type="RefSeq" id="XP_037147522.1">
    <property type="nucleotide sequence ID" value="XM_037297397.1"/>
</dbReference>
<dbReference type="GO" id="GO:0046856">
    <property type="term" value="P:phosphatidylinositol dephosphorylation"/>
    <property type="evidence" value="ECO:0007669"/>
    <property type="project" value="TreeGrafter"/>
</dbReference>
<evidence type="ECO:0000256" key="6">
    <source>
        <dbReference type="SAM" id="Phobius"/>
    </source>
</evidence>
<dbReference type="InterPro" id="IPR008521">
    <property type="entry name" value="Mg_trans_NIPA"/>
</dbReference>
<comment type="caution">
    <text evidence="9">The sequence shown here is derived from an EMBL/GenBank/DDBJ whole genome shotgun (WGS) entry which is preliminary data.</text>
</comment>
<feature type="region of interest" description="Disordered" evidence="5">
    <location>
        <begin position="600"/>
        <end position="662"/>
    </location>
</feature>
<evidence type="ECO:0000256" key="5">
    <source>
        <dbReference type="SAM" id="MobiDB-lite"/>
    </source>
</evidence>
<sequence>MVEDKYVGLALAILSTMAIGTSFVITKKGLLEASERHGFEGEGFAYLKSPTWWGGIVTMVLGEVANFAAYAFAPAILVTPLGALSVLIGAVLGSYFLKEDLVLHAPPDKEIQTVDEILQYAIHPGFLLYCAAVAIFSSVMIYKVAPKHGKKNPLIFISICSTVGSVSVMSVKAFGIALKLTLNGNNQLTHPSTYAFAIVTVCCILTQMNYFNKALSQFSTSIVNPLYYVTFTTFTLVASFILFRGFNTTDAVNTLSLLSGFLVIFTGVYLLNLSRGDPDGQKLLNGHISGGVPTDGITGLQTRRSMQLRRSIDASRASTGSAGFGSRGERGVLMHSFEENNVGLGLEELAEDSDEDQGLSRSSVNSMNGRYNVSSKGMTSEGSEIIIPHCYNHEVAMPGLARKLVVVAAVEGLILHPPGSRNQRSLQIKYTTHELSLHQARTLPYSALADPSSSTEFHGIVGSQFKCDREQVAQVRGSPIYVITDVALIPLSSQFEAKRAINQAKESLKKSGQHGAPSPDSDISDDNEAHVEAGQPEHDDQVSPACAGSSIKEDPSAIRPFGPARNASSVAEDVIGKKGQYGRFAERWFSRKGWTTEKRRAQGMSVDGVEKPVISSSQGTGLHLPQYKNPSSATTLDGAKSSDRTSDLEVPNQAGESDMLGSLPTNVTNTLLPKLLRTTRMLLGSRSFFFSYELDITRRLGTNDSKGSEIPLHKSVDPEHYRSSMADISFVGQRAFTVNRQPDKLSEAIVPTEEDTNSFIEAQRKEESVRQDSNFLITLISRRSTKRPGLRYLRRGVDDDGDTANSVETEQILSKVSWEPSEKVYSFTQIRGSIPLFFSQSPYSFKPVPVLQHSSETNHKAFRRHFSSIIGRYEDAQIVLLVDKHGGEAEIGRKYEEYTREINAENGVAGRQLGFEWFDFHRMCRGMKFENVSLLMDSLGERLDAFGETVDVGGIVRQRQSGILRTNCMDCLDRTNVVQSACGQRALEKQLQEEGVLVDLRTDATTQWFNTLWADNGDSISRQYASSAALKGDYTRTRQRNYRGAINDLGLTLSRYFNNIISDYFSQAAIDYLLGNVNAQVFEEFETDMMSRDPGFSMQKVRANAIETSSKIVIADQSEDIVGGWTLLSPREQNTVKTFPFQETVLLVTDIALYRVSFDFNIEKVSSFERIDLRSITGIIRGTYITSTLTAAQVDESRNVGLVIKYRPGKEDIARVNTRSLSSAVELDGARDADVEGVSGQGIDKEEVSSMKILAFKALPARSSLASVEGQDKSRMSEKEIVNIVCDEVQRAALGSNVSGFVEDKDIVSLQEARKNTGLLEQWGHSLKKMVWA</sequence>
<keyword evidence="10" id="KW-1185">Reference proteome</keyword>
<dbReference type="GO" id="GO:0005783">
    <property type="term" value="C:endoplasmic reticulum"/>
    <property type="evidence" value="ECO:0007669"/>
    <property type="project" value="TreeGrafter"/>
</dbReference>
<evidence type="ECO:0000259" key="8">
    <source>
        <dbReference type="PROSITE" id="PS51791"/>
    </source>
</evidence>
<feature type="compositionally biased region" description="Basic and acidic residues" evidence="5">
    <location>
        <begin position="527"/>
        <end position="541"/>
    </location>
</feature>
<dbReference type="EMBL" id="JACCJB010000024">
    <property type="protein sequence ID" value="KAF6218087.1"/>
    <property type="molecule type" value="Genomic_DNA"/>
</dbReference>
<dbReference type="Pfam" id="PF05653">
    <property type="entry name" value="Mg_trans_NIPA"/>
    <property type="match status" value="1"/>
</dbReference>
<accession>A0A8H6C6X3</accession>